<gene>
    <name evidence="1" type="ORF">J2X16_003932</name>
</gene>
<sequence length="61" mass="6952">MSDDKTQRGGQDRQRINVNEAYELRDWAAKFGVSPEQLREAVARVGDRADEVEQFLKGASR</sequence>
<reference evidence="1 2" key="1">
    <citation type="submission" date="2023-07" db="EMBL/GenBank/DDBJ databases">
        <title>Sorghum-associated microbial communities from plants grown in Nebraska, USA.</title>
        <authorList>
            <person name="Schachtman D."/>
        </authorList>
    </citation>
    <scope>NUCLEOTIDE SEQUENCE [LARGE SCALE GENOMIC DNA]</scope>
    <source>
        <strain evidence="1 2">BE310</strain>
    </source>
</reference>
<evidence type="ECO:0008006" key="3">
    <source>
        <dbReference type="Google" id="ProtNLM"/>
    </source>
</evidence>
<dbReference type="InterPro" id="IPR022037">
    <property type="entry name" value="DUF3606"/>
</dbReference>
<evidence type="ECO:0000313" key="2">
    <source>
        <dbReference type="Proteomes" id="UP001180536"/>
    </source>
</evidence>
<organism evidence="1 2">
    <name type="scientific">Pelomonas aquatica</name>
    <dbReference type="NCBI Taxonomy" id="431058"/>
    <lineage>
        <taxon>Bacteria</taxon>
        <taxon>Pseudomonadati</taxon>
        <taxon>Pseudomonadota</taxon>
        <taxon>Betaproteobacteria</taxon>
        <taxon>Burkholderiales</taxon>
        <taxon>Sphaerotilaceae</taxon>
        <taxon>Roseateles</taxon>
    </lineage>
</organism>
<evidence type="ECO:0000313" key="1">
    <source>
        <dbReference type="EMBL" id="MDR7298569.1"/>
    </source>
</evidence>
<accession>A0ABU1ZD76</accession>
<dbReference type="Proteomes" id="UP001180536">
    <property type="component" value="Unassembled WGS sequence"/>
</dbReference>
<keyword evidence="2" id="KW-1185">Reference proteome</keyword>
<dbReference type="Pfam" id="PF12244">
    <property type="entry name" value="DUF3606"/>
    <property type="match status" value="1"/>
</dbReference>
<comment type="caution">
    <text evidence="1">The sequence shown here is derived from an EMBL/GenBank/DDBJ whole genome shotgun (WGS) entry which is preliminary data.</text>
</comment>
<protein>
    <recommendedName>
        <fullName evidence="3">DUF3606 domain-containing protein</fullName>
    </recommendedName>
</protein>
<dbReference type="RefSeq" id="WP_056875387.1">
    <property type="nucleotide sequence ID" value="NZ_JAVDXQ010000005.1"/>
</dbReference>
<dbReference type="EMBL" id="JAVDXQ010000005">
    <property type="protein sequence ID" value="MDR7298569.1"/>
    <property type="molecule type" value="Genomic_DNA"/>
</dbReference>
<proteinExistence type="predicted"/>
<name>A0ABU1ZD76_9BURK</name>